<dbReference type="Pfam" id="PF13382">
    <property type="entry name" value="Adenine_deam_C"/>
    <property type="match status" value="1"/>
</dbReference>
<dbReference type="Pfam" id="PF01979">
    <property type="entry name" value="Amidohydro_1"/>
    <property type="match status" value="1"/>
</dbReference>
<dbReference type="RefSeq" id="WP_043982273.1">
    <property type="nucleotide sequence ID" value="NZ_JBHSXZ010000028.1"/>
</dbReference>
<evidence type="ECO:0000256" key="5">
    <source>
        <dbReference type="ARBA" id="ARBA00047720"/>
    </source>
</evidence>
<keyword evidence="3 6" id="KW-0378">Hydrolase</keyword>
<dbReference type="GO" id="GO:0006146">
    <property type="term" value="P:adenine catabolic process"/>
    <property type="evidence" value="ECO:0007669"/>
    <property type="project" value="InterPro"/>
</dbReference>
<organism evidence="9 10">
    <name type="scientific">Meiothermus taiwanensis</name>
    <dbReference type="NCBI Taxonomy" id="172827"/>
    <lineage>
        <taxon>Bacteria</taxon>
        <taxon>Thermotogati</taxon>
        <taxon>Deinococcota</taxon>
        <taxon>Deinococci</taxon>
        <taxon>Thermales</taxon>
        <taxon>Thermaceae</taxon>
        <taxon>Meiothermus</taxon>
    </lineage>
</organism>
<dbReference type="PANTHER" id="PTHR11113">
    <property type="entry name" value="N-ACETYLGLUCOSAMINE-6-PHOSPHATE DEACETYLASE"/>
    <property type="match status" value="1"/>
</dbReference>
<comment type="similarity">
    <text evidence="1 6">Belongs to the metallo-dependent hydrolases superfamily. Adenine deaminase family.</text>
</comment>
<comment type="cofactor">
    <cofactor evidence="6">
        <name>Mn(2+)</name>
        <dbReference type="ChEBI" id="CHEBI:29035"/>
    </cofactor>
</comment>
<evidence type="ECO:0000313" key="10">
    <source>
        <dbReference type="Proteomes" id="UP000266089"/>
    </source>
</evidence>
<dbReference type="OrthoDB" id="9775607at2"/>
<dbReference type="GO" id="GO:0000034">
    <property type="term" value="F:adenine deaminase activity"/>
    <property type="evidence" value="ECO:0007669"/>
    <property type="project" value="UniProtKB-UniRule"/>
</dbReference>
<dbReference type="InterPro" id="IPR026912">
    <property type="entry name" value="Adenine_deam_C"/>
</dbReference>
<dbReference type="PANTHER" id="PTHR11113:SF2">
    <property type="entry name" value="ADENINE DEAMINASE"/>
    <property type="match status" value="1"/>
</dbReference>
<dbReference type="InterPro" id="IPR006680">
    <property type="entry name" value="Amidohydro-rel"/>
</dbReference>
<dbReference type="EC" id="3.5.4.2" evidence="2 6"/>
<evidence type="ECO:0000256" key="4">
    <source>
        <dbReference type="ARBA" id="ARBA00023211"/>
    </source>
</evidence>
<dbReference type="CDD" id="cd01295">
    <property type="entry name" value="AdeC"/>
    <property type="match status" value="1"/>
</dbReference>
<dbReference type="SUPFAM" id="SSF51338">
    <property type="entry name" value="Composite domain of metallo-dependent hydrolases"/>
    <property type="match status" value="1"/>
</dbReference>
<name>A0A399DWH9_9DEIN</name>
<dbReference type="InterPro" id="IPR032466">
    <property type="entry name" value="Metal_Hydrolase"/>
</dbReference>
<dbReference type="InterPro" id="IPR011059">
    <property type="entry name" value="Metal-dep_hydrolase_composite"/>
</dbReference>
<evidence type="ECO:0000256" key="1">
    <source>
        <dbReference type="ARBA" id="ARBA00006773"/>
    </source>
</evidence>
<comment type="catalytic activity">
    <reaction evidence="5 6">
        <text>adenine + H2O + H(+) = hypoxanthine + NH4(+)</text>
        <dbReference type="Rhea" id="RHEA:23688"/>
        <dbReference type="ChEBI" id="CHEBI:15377"/>
        <dbReference type="ChEBI" id="CHEBI:15378"/>
        <dbReference type="ChEBI" id="CHEBI:16708"/>
        <dbReference type="ChEBI" id="CHEBI:17368"/>
        <dbReference type="ChEBI" id="CHEBI:28938"/>
        <dbReference type="EC" id="3.5.4.2"/>
    </reaction>
</comment>
<dbReference type="Gene3D" id="2.30.40.10">
    <property type="entry name" value="Urease, subunit C, domain 1"/>
    <property type="match status" value="1"/>
</dbReference>
<evidence type="ECO:0000259" key="7">
    <source>
        <dbReference type="Pfam" id="PF01979"/>
    </source>
</evidence>
<evidence type="ECO:0000259" key="8">
    <source>
        <dbReference type="Pfam" id="PF13382"/>
    </source>
</evidence>
<evidence type="ECO:0000313" key="9">
    <source>
        <dbReference type="EMBL" id="RIH75578.1"/>
    </source>
</evidence>
<feature type="domain" description="Adenine deaminase C-terminal" evidence="8">
    <location>
        <begin position="406"/>
        <end position="572"/>
    </location>
</feature>
<gene>
    <name evidence="9" type="primary">adeC</name>
    <name evidence="6" type="synonym">ade</name>
    <name evidence="9" type="ORF">Mcate_02170</name>
</gene>
<feature type="domain" description="Amidohydrolase-related" evidence="7">
    <location>
        <begin position="73"/>
        <end position="342"/>
    </location>
</feature>
<reference evidence="9 10" key="1">
    <citation type="submission" date="2018-08" db="EMBL/GenBank/DDBJ databases">
        <title>Meiothermus cateniformans JCM 15151 genome sequencing project.</title>
        <authorList>
            <person name="Da Costa M.S."/>
            <person name="Albuquerque L."/>
            <person name="Raposo P."/>
            <person name="Froufe H.J.C."/>
            <person name="Barroso C.S."/>
            <person name="Egas C."/>
        </authorList>
    </citation>
    <scope>NUCLEOTIDE SEQUENCE [LARGE SCALE GENOMIC DNA]</scope>
    <source>
        <strain evidence="9 10">JCM 15151</strain>
    </source>
</reference>
<dbReference type="AlphaFoldDB" id="A0A399DWH9"/>
<sequence>MNLQPSDLQYAVDVAMGRQPGSLLFKNARLVNVFTLEIQHTHILLAGRLVAAVGPEYASAQAMEVVDLEGRWVAPGLIDGHVHLESSLVSPVEYARGVVPRGVTGVVTDPHEIGNVAGVAGIEWLMEASEGLPLEVWVTVPSSVPSTPLETSGAVLGLAEIERLLAHPRVVGVAELMSFPAILAAEATELSKVLLAERFRKSPEGHAPTLMGPALQGYLASGIASDHESTTLEEGRAKLEAGCFLMVREGSTTRNLEALAPLLRPEHGDRIGLVTDDRLPSDLLREGGVDFLVRKAIGLGVDPAYAIRAGSWNVARHYRLLRRGAIAPGFQADLVVLDDLHSFRAWAVYQRGRRVAHQGQLEVPLPRAEASRAVSHTVRLPDLGPQDLRIPAGAGKVRVIRPIPHQVLTEEVRLEPTVRDGEVVADPSRDLAKLVCFERHGKNGRIGKGLVTAFGLQKGALACTVGHDHHNLMAVGVSDAEIVTAARRLEALGGGMVAVADGRVLAELALPIAGLMTDEPLEAVDARLQALEAAAKTLGVSLPDPYMVLSFLGLAVIPELRLTDHGLVDVRQGAVVGLYENDPLRDGLRPYTE</sequence>
<dbReference type="InterPro" id="IPR006679">
    <property type="entry name" value="Adenine_deam"/>
</dbReference>
<evidence type="ECO:0000256" key="3">
    <source>
        <dbReference type="ARBA" id="ARBA00022801"/>
    </source>
</evidence>
<dbReference type="SUPFAM" id="SSF51556">
    <property type="entry name" value="Metallo-dependent hydrolases"/>
    <property type="match status" value="1"/>
</dbReference>
<evidence type="ECO:0000256" key="6">
    <source>
        <dbReference type="HAMAP-Rule" id="MF_01518"/>
    </source>
</evidence>
<accession>A0A399DWH9</accession>
<dbReference type="Gene3D" id="3.20.20.140">
    <property type="entry name" value="Metal-dependent hydrolases"/>
    <property type="match status" value="1"/>
</dbReference>
<dbReference type="Proteomes" id="UP000266089">
    <property type="component" value="Unassembled WGS sequence"/>
</dbReference>
<evidence type="ECO:0000256" key="2">
    <source>
        <dbReference type="ARBA" id="ARBA00012782"/>
    </source>
</evidence>
<dbReference type="HAMAP" id="MF_01518">
    <property type="entry name" value="Adenine_deamin"/>
    <property type="match status" value="1"/>
</dbReference>
<keyword evidence="4 6" id="KW-0464">Manganese</keyword>
<dbReference type="NCBIfam" id="TIGR01178">
    <property type="entry name" value="ade"/>
    <property type="match status" value="1"/>
</dbReference>
<dbReference type="EMBL" id="QWKX01000063">
    <property type="protein sequence ID" value="RIH75578.1"/>
    <property type="molecule type" value="Genomic_DNA"/>
</dbReference>
<proteinExistence type="inferred from homology"/>
<comment type="caution">
    <text evidence="9">The sequence shown here is derived from an EMBL/GenBank/DDBJ whole genome shotgun (WGS) entry which is preliminary data.</text>
</comment>
<protein>
    <recommendedName>
        <fullName evidence="2 6">Adenine deaminase</fullName>
        <shortName evidence="6">Adenase</shortName>
        <shortName evidence="6">Adenine aminase</shortName>
        <ecNumber evidence="2 6">3.5.4.2</ecNumber>
    </recommendedName>
</protein>